<protein>
    <submittedName>
        <fullName evidence="1">Uncharacterized protein</fullName>
    </submittedName>
</protein>
<dbReference type="EMBL" id="JAHUTJ010028271">
    <property type="protein sequence ID" value="MED6275593.1"/>
    <property type="molecule type" value="Genomic_DNA"/>
</dbReference>
<gene>
    <name evidence="1" type="ORF">CHARACLAT_028087</name>
</gene>
<keyword evidence="2" id="KW-1185">Reference proteome</keyword>
<organism evidence="1 2">
    <name type="scientific">Characodon lateralis</name>
    <dbReference type="NCBI Taxonomy" id="208331"/>
    <lineage>
        <taxon>Eukaryota</taxon>
        <taxon>Metazoa</taxon>
        <taxon>Chordata</taxon>
        <taxon>Craniata</taxon>
        <taxon>Vertebrata</taxon>
        <taxon>Euteleostomi</taxon>
        <taxon>Actinopterygii</taxon>
        <taxon>Neopterygii</taxon>
        <taxon>Teleostei</taxon>
        <taxon>Neoteleostei</taxon>
        <taxon>Acanthomorphata</taxon>
        <taxon>Ovalentaria</taxon>
        <taxon>Atherinomorphae</taxon>
        <taxon>Cyprinodontiformes</taxon>
        <taxon>Goodeidae</taxon>
        <taxon>Characodon</taxon>
    </lineage>
</organism>
<proteinExistence type="predicted"/>
<accession>A0ABU7DP82</accession>
<evidence type="ECO:0000313" key="1">
    <source>
        <dbReference type="EMBL" id="MED6275593.1"/>
    </source>
</evidence>
<dbReference type="Proteomes" id="UP001352852">
    <property type="component" value="Unassembled WGS sequence"/>
</dbReference>
<comment type="caution">
    <text evidence="1">The sequence shown here is derived from an EMBL/GenBank/DDBJ whole genome shotgun (WGS) entry which is preliminary data.</text>
</comment>
<name>A0ABU7DP82_9TELE</name>
<reference evidence="1 2" key="1">
    <citation type="submission" date="2021-06" db="EMBL/GenBank/DDBJ databases">
        <authorList>
            <person name="Palmer J.M."/>
        </authorList>
    </citation>
    <scope>NUCLEOTIDE SEQUENCE [LARGE SCALE GENOMIC DNA]</scope>
    <source>
        <strain evidence="1 2">CL_MEX2019</strain>
        <tissue evidence="1">Muscle</tissue>
    </source>
</reference>
<evidence type="ECO:0000313" key="2">
    <source>
        <dbReference type="Proteomes" id="UP001352852"/>
    </source>
</evidence>
<sequence length="95" mass="10486">MAVADALGKLWTIAACCQYVDFIPCVRFQLKNGGNSNTGMNWILIIGRNGLSWCSLCSSWLVLTSCSTTPVSHTLQRGGERHTETRTNLHTALWT</sequence>